<feature type="active site" evidence="15">
    <location>
        <position position="81"/>
    </location>
</feature>
<comment type="subcellular location">
    <subcellularLocation>
        <location evidence="1 14">Cell membrane</location>
        <topology evidence="1 14">Multi-pass membrane protein</topology>
    </subcellularLocation>
</comment>
<accession>A0A6J4UDA4</accession>
<evidence type="ECO:0000256" key="16">
    <source>
        <dbReference type="PIRSR" id="PIRSR006404-2"/>
    </source>
</evidence>
<evidence type="ECO:0000256" key="11">
    <source>
        <dbReference type="ARBA" id="ARBA00023049"/>
    </source>
</evidence>
<evidence type="ECO:0000256" key="12">
    <source>
        <dbReference type="ARBA" id="ARBA00023122"/>
    </source>
</evidence>
<dbReference type="EMBL" id="CADCWK010000032">
    <property type="protein sequence ID" value="CAA9545215.1"/>
    <property type="molecule type" value="Genomic_DNA"/>
</dbReference>
<dbReference type="CDD" id="cd06164">
    <property type="entry name" value="S2P-M50_SpoIVFB_CBS"/>
    <property type="match status" value="1"/>
</dbReference>
<gene>
    <name evidence="19" type="ORF">AVDCRST_MAG33-386</name>
</gene>
<dbReference type="Pfam" id="PF00571">
    <property type="entry name" value="CBS"/>
    <property type="match status" value="1"/>
</dbReference>
<dbReference type="PROSITE" id="PS51371">
    <property type="entry name" value="CBS"/>
    <property type="match status" value="1"/>
</dbReference>
<evidence type="ECO:0000256" key="13">
    <source>
        <dbReference type="ARBA" id="ARBA00023136"/>
    </source>
</evidence>
<evidence type="ECO:0000256" key="14">
    <source>
        <dbReference type="PIRNR" id="PIRNR006404"/>
    </source>
</evidence>
<evidence type="ECO:0000256" key="4">
    <source>
        <dbReference type="ARBA" id="ARBA00022670"/>
    </source>
</evidence>
<evidence type="ECO:0000256" key="17">
    <source>
        <dbReference type="PROSITE-ProRule" id="PRU00703"/>
    </source>
</evidence>
<feature type="transmembrane region" description="Helical" evidence="14">
    <location>
        <begin position="210"/>
        <end position="238"/>
    </location>
</feature>
<dbReference type="InterPro" id="IPR000644">
    <property type="entry name" value="CBS_dom"/>
</dbReference>
<keyword evidence="7" id="KW-0677">Repeat</keyword>
<dbReference type="SUPFAM" id="SSF54631">
    <property type="entry name" value="CBS-domain pair"/>
    <property type="match status" value="1"/>
</dbReference>
<keyword evidence="5 14" id="KW-0812">Transmembrane</keyword>
<dbReference type="GO" id="GO:0005886">
    <property type="term" value="C:plasma membrane"/>
    <property type="evidence" value="ECO:0007669"/>
    <property type="project" value="UniProtKB-SubCell"/>
</dbReference>
<dbReference type="Gene3D" id="3.10.580.10">
    <property type="entry name" value="CBS-domain"/>
    <property type="match status" value="1"/>
</dbReference>
<dbReference type="AlphaFoldDB" id="A0A6J4UDA4"/>
<feature type="binding site" evidence="16">
    <location>
        <position position="178"/>
    </location>
    <ligand>
        <name>Zn(2+)</name>
        <dbReference type="ChEBI" id="CHEBI:29105"/>
        <note>catalytic</note>
    </ligand>
</feature>
<dbReference type="Pfam" id="PF02163">
    <property type="entry name" value="Peptidase_M50"/>
    <property type="match status" value="2"/>
</dbReference>
<dbReference type="PIRSF" id="PIRSF006404">
    <property type="entry name" value="UCP006404_Pept_M50_CBS"/>
    <property type="match status" value="1"/>
</dbReference>
<dbReference type="SMART" id="SM00116">
    <property type="entry name" value="CBS"/>
    <property type="match status" value="1"/>
</dbReference>
<feature type="transmembrane region" description="Helical" evidence="14">
    <location>
        <begin position="21"/>
        <end position="43"/>
    </location>
</feature>
<proteinExistence type="inferred from homology"/>
<comment type="similarity">
    <text evidence="2 14">Belongs to the peptidase M50B family.</text>
</comment>
<evidence type="ECO:0000256" key="9">
    <source>
        <dbReference type="ARBA" id="ARBA00022833"/>
    </source>
</evidence>
<protein>
    <recommendedName>
        <fullName evidence="14">Zinc metalloprotease</fullName>
    </recommendedName>
</protein>
<feature type="binding site" evidence="16">
    <location>
        <position position="84"/>
    </location>
    <ligand>
        <name>Zn(2+)</name>
        <dbReference type="ChEBI" id="CHEBI:29105"/>
        <note>catalytic</note>
    </ligand>
</feature>
<evidence type="ECO:0000256" key="10">
    <source>
        <dbReference type="ARBA" id="ARBA00022989"/>
    </source>
</evidence>
<evidence type="ECO:0000256" key="3">
    <source>
        <dbReference type="ARBA" id="ARBA00022475"/>
    </source>
</evidence>
<organism evidence="19">
    <name type="scientific">uncultured Thermomicrobiales bacterium</name>
    <dbReference type="NCBI Taxonomy" id="1645740"/>
    <lineage>
        <taxon>Bacteria</taxon>
        <taxon>Pseudomonadati</taxon>
        <taxon>Thermomicrobiota</taxon>
        <taxon>Thermomicrobia</taxon>
        <taxon>Thermomicrobiales</taxon>
        <taxon>environmental samples</taxon>
    </lineage>
</organism>
<evidence type="ECO:0000256" key="5">
    <source>
        <dbReference type="ARBA" id="ARBA00022692"/>
    </source>
</evidence>
<name>A0A6J4UDA4_9BACT</name>
<feature type="domain" description="CBS" evidence="18">
    <location>
        <begin position="327"/>
        <end position="386"/>
    </location>
</feature>
<evidence type="ECO:0000313" key="19">
    <source>
        <dbReference type="EMBL" id="CAA9545215.1"/>
    </source>
</evidence>
<dbReference type="GO" id="GO:0046872">
    <property type="term" value="F:metal ion binding"/>
    <property type="evidence" value="ECO:0007669"/>
    <property type="project" value="UniProtKB-UniRule"/>
</dbReference>
<dbReference type="PANTHER" id="PTHR39188:SF3">
    <property type="entry name" value="STAGE IV SPORULATION PROTEIN FB"/>
    <property type="match status" value="1"/>
</dbReference>
<keyword evidence="10 14" id="KW-1133">Transmembrane helix</keyword>
<sequence length="402" mass="43743">MAVRLVSERERDPVGASFRLGAIRGIPVFLHWSLAIIFLLLTWSIASGFSPEVFPEISPGAQWLIGATTAALYIASILAHEFGHAIVAQRLGVQVRRITLLVFGGVAELASESETARAELRIAAAGPAVSFALALAFLVGSLLATAADQPLLQAPLTYLAIANLLLGVFNLIPGYPLDGGRILRAIVWQRSGSKERADERAAQSGQVIGFIFFSIAVFLVLQGQLLSGLWLLAIGWFIQNNSGLIGAQSGMNALLRGVTTSQAMDDHVQMVPGRQMLRQIVDERVLGMGERFFVVTDEGTPRGILSLTDIVRTPRERWDWVAASQAMVPWSRVVAVHPAMPLTEALQLMTEREVSQVPVVHEGRPVGVLSREMIINNLRLRAELKSGVDRATQQRQRAPTSR</sequence>
<keyword evidence="3 14" id="KW-1003">Cell membrane</keyword>
<dbReference type="InterPro" id="IPR016483">
    <property type="entry name" value="UCP006404_Pept_M50_CBS"/>
</dbReference>
<evidence type="ECO:0000256" key="7">
    <source>
        <dbReference type="ARBA" id="ARBA00022737"/>
    </source>
</evidence>
<keyword evidence="4 14" id="KW-0645">Protease</keyword>
<reference evidence="19" key="1">
    <citation type="submission" date="2020-02" db="EMBL/GenBank/DDBJ databases">
        <authorList>
            <person name="Meier V. D."/>
        </authorList>
    </citation>
    <scope>NUCLEOTIDE SEQUENCE</scope>
    <source>
        <strain evidence="19">AVDCRST_MAG33</strain>
    </source>
</reference>
<feature type="transmembrane region" description="Helical" evidence="14">
    <location>
        <begin position="122"/>
        <end position="144"/>
    </location>
</feature>
<dbReference type="GO" id="GO:0008237">
    <property type="term" value="F:metallopeptidase activity"/>
    <property type="evidence" value="ECO:0007669"/>
    <property type="project" value="UniProtKB-UniRule"/>
</dbReference>
<dbReference type="InterPro" id="IPR046342">
    <property type="entry name" value="CBS_dom_sf"/>
</dbReference>
<feature type="binding site" evidence="16">
    <location>
        <position position="80"/>
    </location>
    <ligand>
        <name>Zn(2+)</name>
        <dbReference type="ChEBI" id="CHEBI:29105"/>
        <note>catalytic</note>
    </ligand>
</feature>
<keyword evidence="13 14" id="KW-0472">Membrane</keyword>
<feature type="transmembrane region" description="Helical" evidence="14">
    <location>
        <begin position="63"/>
        <end position="87"/>
    </location>
</feature>
<comment type="cofactor">
    <cofactor evidence="14 16">
        <name>Zn(2+)</name>
        <dbReference type="ChEBI" id="CHEBI:29105"/>
    </cofactor>
    <text evidence="14 16">Binds 1 zinc ion per subunit.</text>
</comment>
<keyword evidence="9 14" id="KW-0862">Zinc</keyword>
<dbReference type="PANTHER" id="PTHR39188">
    <property type="entry name" value="MEMBRANE-ASSOCIATED ZINC METALLOPROTEASE M50B"/>
    <property type="match status" value="1"/>
</dbReference>
<keyword evidence="12 17" id="KW-0129">CBS domain</keyword>
<evidence type="ECO:0000256" key="8">
    <source>
        <dbReference type="ARBA" id="ARBA00022801"/>
    </source>
</evidence>
<keyword evidence="8 14" id="KW-0378">Hydrolase</keyword>
<evidence type="ECO:0000256" key="6">
    <source>
        <dbReference type="ARBA" id="ARBA00022723"/>
    </source>
</evidence>
<keyword evidence="11 14" id="KW-0482">Metalloprotease</keyword>
<evidence type="ECO:0000256" key="2">
    <source>
        <dbReference type="ARBA" id="ARBA00007931"/>
    </source>
</evidence>
<evidence type="ECO:0000259" key="18">
    <source>
        <dbReference type="PROSITE" id="PS51371"/>
    </source>
</evidence>
<evidence type="ECO:0000256" key="15">
    <source>
        <dbReference type="PIRSR" id="PIRSR006404-1"/>
    </source>
</evidence>
<dbReference type="InterPro" id="IPR008915">
    <property type="entry name" value="Peptidase_M50"/>
</dbReference>
<dbReference type="GO" id="GO:0006508">
    <property type="term" value="P:proteolysis"/>
    <property type="evidence" value="ECO:0007669"/>
    <property type="project" value="UniProtKB-KW"/>
</dbReference>
<keyword evidence="6 14" id="KW-0479">Metal-binding</keyword>
<evidence type="ECO:0000256" key="1">
    <source>
        <dbReference type="ARBA" id="ARBA00004651"/>
    </source>
</evidence>
<feature type="transmembrane region" description="Helical" evidence="14">
    <location>
        <begin position="156"/>
        <end position="175"/>
    </location>
</feature>